<protein>
    <recommendedName>
        <fullName evidence="2">Ribonuclease H1 N-terminal domain-containing protein</fullName>
    </recommendedName>
</protein>
<feature type="region of interest" description="Disordered" evidence="1">
    <location>
        <begin position="22"/>
        <end position="51"/>
    </location>
</feature>
<organism evidence="3 4">
    <name type="scientific">Stereum hirsutum (strain FP-91666)</name>
    <name type="common">White-rot fungus</name>
    <dbReference type="NCBI Taxonomy" id="721885"/>
    <lineage>
        <taxon>Eukaryota</taxon>
        <taxon>Fungi</taxon>
        <taxon>Dikarya</taxon>
        <taxon>Basidiomycota</taxon>
        <taxon>Agaricomycotina</taxon>
        <taxon>Agaricomycetes</taxon>
        <taxon>Russulales</taxon>
        <taxon>Stereaceae</taxon>
        <taxon>Stereum</taxon>
    </lineage>
</organism>
<feature type="compositionally biased region" description="Polar residues" evidence="1">
    <location>
        <begin position="23"/>
        <end position="48"/>
    </location>
</feature>
<dbReference type="Pfam" id="PF01693">
    <property type="entry name" value="Cauli_VI"/>
    <property type="match status" value="2"/>
</dbReference>
<dbReference type="EMBL" id="JH687401">
    <property type="protein sequence ID" value="EIM79836.1"/>
    <property type="molecule type" value="Genomic_DNA"/>
</dbReference>
<keyword evidence="4" id="KW-1185">Reference proteome</keyword>
<evidence type="ECO:0000313" key="4">
    <source>
        <dbReference type="Proteomes" id="UP000053927"/>
    </source>
</evidence>
<reference evidence="4" key="1">
    <citation type="journal article" date="2012" name="Science">
        <title>The Paleozoic origin of enzymatic lignin decomposition reconstructed from 31 fungal genomes.</title>
        <authorList>
            <person name="Floudas D."/>
            <person name="Binder M."/>
            <person name="Riley R."/>
            <person name="Barry K."/>
            <person name="Blanchette R.A."/>
            <person name="Henrissat B."/>
            <person name="Martinez A.T."/>
            <person name="Otillar R."/>
            <person name="Spatafora J.W."/>
            <person name="Yadav J.S."/>
            <person name="Aerts A."/>
            <person name="Benoit I."/>
            <person name="Boyd A."/>
            <person name="Carlson A."/>
            <person name="Copeland A."/>
            <person name="Coutinho P.M."/>
            <person name="de Vries R.P."/>
            <person name="Ferreira P."/>
            <person name="Findley K."/>
            <person name="Foster B."/>
            <person name="Gaskell J."/>
            <person name="Glotzer D."/>
            <person name="Gorecki P."/>
            <person name="Heitman J."/>
            <person name="Hesse C."/>
            <person name="Hori C."/>
            <person name="Igarashi K."/>
            <person name="Jurgens J.A."/>
            <person name="Kallen N."/>
            <person name="Kersten P."/>
            <person name="Kohler A."/>
            <person name="Kuees U."/>
            <person name="Kumar T.K.A."/>
            <person name="Kuo A."/>
            <person name="LaButti K."/>
            <person name="Larrondo L.F."/>
            <person name="Lindquist E."/>
            <person name="Ling A."/>
            <person name="Lombard V."/>
            <person name="Lucas S."/>
            <person name="Lundell T."/>
            <person name="Martin R."/>
            <person name="McLaughlin D.J."/>
            <person name="Morgenstern I."/>
            <person name="Morin E."/>
            <person name="Murat C."/>
            <person name="Nagy L.G."/>
            <person name="Nolan M."/>
            <person name="Ohm R.A."/>
            <person name="Patyshakuliyeva A."/>
            <person name="Rokas A."/>
            <person name="Ruiz-Duenas F.J."/>
            <person name="Sabat G."/>
            <person name="Salamov A."/>
            <person name="Samejima M."/>
            <person name="Schmutz J."/>
            <person name="Slot J.C."/>
            <person name="St John F."/>
            <person name="Stenlid J."/>
            <person name="Sun H."/>
            <person name="Sun S."/>
            <person name="Syed K."/>
            <person name="Tsang A."/>
            <person name="Wiebenga A."/>
            <person name="Young D."/>
            <person name="Pisabarro A."/>
            <person name="Eastwood D.C."/>
            <person name="Martin F."/>
            <person name="Cullen D."/>
            <person name="Grigoriev I.V."/>
            <person name="Hibbett D.S."/>
        </authorList>
    </citation>
    <scope>NUCLEOTIDE SEQUENCE [LARGE SCALE GENOMIC DNA]</scope>
    <source>
        <strain evidence="4">FP-91666</strain>
    </source>
</reference>
<dbReference type="GeneID" id="18802323"/>
<proteinExistence type="predicted"/>
<dbReference type="AlphaFoldDB" id="R7RWT0"/>
<evidence type="ECO:0000313" key="3">
    <source>
        <dbReference type="EMBL" id="EIM79836.1"/>
    </source>
</evidence>
<feature type="compositionally biased region" description="Pro residues" evidence="1">
    <location>
        <begin position="286"/>
        <end position="301"/>
    </location>
</feature>
<evidence type="ECO:0000256" key="1">
    <source>
        <dbReference type="SAM" id="MobiDB-lite"/>
    </source>
</evidence>
<gene>
    <name evidence="3" type="ORF">STEHIDRAFT_163393</name>
</gene>
<dbReference type="SUPFAM" id="SSF55658">
    <property type="entry name" value="L9 N-domain-like"/>
    <property type="match status" value="1"/>
</dbReference>
<dbReference type="RefSeq" id="XP_007311137.1">
    <property type="nucleotide sequence ID" value="XM_007311075.1"/>
</dbReference>
<dbReference type="InterPro" id="IPR009027">
    <property type="entry name" value="Ribosomal_bL9/RNase_H1_N"/>
</dbReference>
<name>R7RWT0_STEHR</name>
<dbReference type="Proteomes" id="UP000053927">
    <property type="component" value="Unassembled WGS sequence"/>
</dbReference>
<feature type="compositionally biased region" description="Pro residues" evidence="1">
    <location>
        <begin position="146"/>
        <end position="159"/>
    </location>
</feature>
<dbReference type="InterPro" id="IPR037056">
    <property type="entry name" value="RNase_H1_N_sf"/>
</dbReference>
<feature type="domain" description="Ribonuclease H1 N-terminal" evidence="2">
    <location>
        <begin position="228"/>
        <end position="262"/>
    </location>
</feature>
<feature type="region of interest" description="Disordered" evidence="1">
    <location>
        <begin position="285"/>
        <end position="304"/>
    </location>
</feature>
<dbReference type="KEGG" id="shs:STEHIDRAFT_163393"/>
<dbReference type="Gene3D" id="3.40.970.10">
    <property type="entry name" value="Ribonuclease H1, N-terminal domain"/>
    <property type="match status" value="1"/>
</dbReference>
<dbReference type="InterPro" id="IPR011320">
    <property type="entry name" value="RNase_H1_N"/>
</dbReference>
<sequence length="363" mass="38831">MTRSRSRPLKARRLSEDIIELSSGESDSEAVSYSGSEYGTAYESTNYDGSDKEEFVRRMFQTLTVETAPNVYEVVQNASPSPPSPSSPSPPPPSPPPPSPSISPPPPVPPVVTSPPSLSAIRPSATPCHPNTKGKQVLAPASPLQPNSPPPSTVSPLPPSHRNLEAPHLNTAGKIYAIQTKEGSRIVDHWAEAGALTQGVPGTSVKGIRVCQRPKPSKAKYKAYSAIKAWQPGVYTSWKDLQDAAFGASGMTYKSHKTLINAHIHYANAVNKGLVEKIAYHGRRPLPVPHPTPSGLPPPPESADTTYVVTQGRRVGLFSDWAEAAAQVLFIKAANVVSYPTREAAQAAFDLALRQGHVRVKTA</sequence>
<evidence type="ECO:0000259" key="2">
    <source>
        <dbReference type="Pfam" id="PF01693"/>
    </source>
</evidence>
<dbReference type="OrthoDB" id="3070714at2759"/>
<feature type="region of interest" description="Disordered" evidence="1">
    <location>
        <begin position="71"/>
        <end position="166"/>
    </location>
</feature>
<feature type="domain" description="Ribonuclease H1 N-terminal" evidence="2">
    <location>
        <begin position="307"/>
        <end position="347"/>
    </location>
</feature>
<accession>R7RWT0</accession>
<feature type="compositionally biased region" description="Pro residues" evidence="1">
    <location>
        <begin position="80"/>
        <end position="113"/>
    </location>
</feature>